<dbReference type="GO" id="GO:0022857">
    <property type="term" value="F:transmembrane transporter activity"/>
    <property type="evidence" value="ECO:0007669"/>
    <property type="project" value="InterPro"/>
</dbReference>
<dbReference type="Gene3D" id="2.40.420.20">
    <property type="match status" value="1"/>
</dbReference>
<dbReference type="InterPro" id="IPR006143">
    <property type="entry name" value="RND_pump_MFP"/>
</dbReference>
<dbReference type="Gene3D" id="1.10.287.470">
    <property type="entry name" value="Helix hairpin bin"/>
    <property type="match status" value="1"/>
</dbReference>
<evidence type="ECO:0000256" key="2">
    <source>
        <dbReference type="ARBA" id="ARBA00009477"/>
    </source>
</evidence>
<dbReference type="EMBL" id="JAASQV010000002">
    <property type="protein sequence ID" value="NIJ65015.1"/>
    <property type="molecule type" value="Genomic_DNA"/>
</dbReference>
<keyword evidence="10" id="KW-1185">Reference proteome</keyword>
<reference evidence="9 10" key="1">
    <citation type="submission" date="2020-03" db="EMBL/GenBank/DDBJ databases">
        <title>Genomic Encyclopedia of Type Strains, Phase IV (KMG-IV): sequencing the most valuable type-strain genomes for metagenomic binning, comparative biology and taxonomic classification.</title>
        <authorList>
            <person name="Goeker M."/>
        </authorList>
    </citation>
    <scope>NUCLEOTIDE SEQUENCE [LARGE SCALE GENOMIC DNA]</scope>
    <source>
        <strain evidence="9 10">DSM 4733</strain>
    </source>
</reference>
<dbReference type="Pfam" id="PF25876">
    <property type="entry name" value="HH_MFP_RND"/>
    <property type="match status" value="1"/>
</dbReference>
<accession>A0A7X5UZ97</accession>
<feature type="domain" description="Multidrug resistance protein MdtA-like barrel-sandwich hybrid" evidence="6">
    <location>
        <begin position="70"/>
        <end position="211"/>
    </location>
</feature>
<dbReference type="NCBIfam" id="TIGR01730">
    <property type="entry name" value="RND_mfp"/>
    <property type="match status" value="1"/>
</dbReference>
<dbReference type="Gene3D" id="2.40.30.170">
    <property type="match status" value="1"/>
</dbReference>
<dbReference type="PANTHER" id="PTHR30158">
    <property type="entry name" value="ACRA/E-RELATED COMPONENT OF DRUG EFFLUX TRANSPORTER"/>
    <property type="match status" value="1"/>
</dbReference>
<protein>
    <submittedName>
        <fullName evidence="9">Membrane fusion protein (Multidrug efflux system)</fullName>
    </submittedName>
</protein>
<dbReference type="FunFam" id="2.40.420.20:FF:000001">
    <property type="entry name" value="Efflux RND transporter periplasmic adaptor subunit"/>
    <property type="match status" value="1"/>
</dbReference>
<dbReference type="InterPro" id="IPR058627">
    <property type="entry name" value="MdtA-like_C"/>
</dbReference>
<dbReference type="Gene3D" id="2.40.50.100">
    <property type="match status" value="1"/>
</dbReference>
<feature type="domain" description="Multidrug resistance protein MdtA-like alpha-helical hairpin" evidence="5">
    <location>
        <begin position="110"/>
        <end position="178"/>
    </location>
</feature>
<dbReference type="RefSeq" id="WP_425057379.1">
    <property type="nucleotide sequence ID" value="NZ_JAASQV010000002.1"/>
</dbReference>
<dbReference type="Pfam" id="PF25944">
    <property type="entry name" value="Beta-barrel_RND"/>
    <property type="match status" value="1"/>
</dbReference>
<feature type="signal peptide" evidence="4">
    <location>
        <begin position="1"/>
        <end position="24"/>
    </location>
</feature>
<dbReference type="AlphaFoldDB" id="A0A7X5UZ97"/>
<evidence type="ECO:0000313" key="9">
    <source>
        <dbReference type="EMBL" id="NIJ65015.1"/>
    </source>
</evidence>
<feature type="domain" description="Multidrug resistance protein MdtA-like beta-barrel" evidence="7">
    <location>
        <begin position="215"/>
        <end position="298"/>
    </location>
</feature>
<feature type="region of interest" description="Disordered" evidence="3">
    <location>
        <begin position="372"/>
        <end position="403"/>
    </location>
</feature>
<evidence type="ECO:0000256" key="1">
    <source>
        <dbReference type="ARBA" id="ARBA00004196"/>
    </source>
</evidence>
<dbReference type="Pfam" id="PF25917">
    <property type="entry name" value="BSH_RND"/>
    <property type="match status" value="1"/>
</dbReference>
<dbReference type="InterPro" id="IPR058625">
    <property type="entry name" value="MdtA-like_BSH"/>
</dbReference>
<comment type="similarity">
    <text evidence="2">Belongs to the membrane fusion protein (MFP) (TC 8.A.1) family.</text>
</comment>
<dbReference type="Pfam" id="PF25967">
    <property type="entry name" value="RND-MFP_C"/>
    <property type="match status" value="1"/>
</dbReference>
<comment type="subcellular location">
    <subcellularLocation>
        <location evidence="1">Cell envelope</location>
    </subcellularLocation>
</comment>
<feature type="chain" id="PRO_5030696477" evidence="4">
    <location>
        <begin position="25"/>
        <end position="403"/>
    </location>
</feature>
<keyword evidence="4" id="KW-0732">Signal</keyword>
<dbReference type="PROSITE" id="PS51257">
    <property type="entry name" value="PROKAR_LIPOPROTEIN"/>
    <property type="match status" value="1"/>
</dbReference>
<evidence type="ECO:0000259" key="5">
    <source>
        <dbReference type="Pfam" id="PF25876"/>
    </source>
</evidence>
<dbReference type="InterPro" id="IPR058626">
    <property type="entry name" value="MdtA-like_b-barrel"/>
</dbReference>
<proteinExistence type="inferred from homology"/>
<comment type="caution">
    <text evidence="9">The sequence shown here is derived from an EMBL/GenBank/DDBJ whole genome shotgun (WGS) entry which is preliminary data.</text>
</comment>
<dbReference type="GO" id="GO:0046677">
    <property type="term" value="P:response to antibiotic"/>
    <property type="evidence" value="ECO:0007669"/>
    <property type="project" value="TreeGrafter"/>
</dbReference>
<evidence type="ECO:0000313" key="10">
    <source>
        <dbReference type="Proteomes" id="UP000564677"/>
    </source>
</evidence>
<gene>
    <name evidence="9" type="ORF">FHR20_001977</name>
</gene>
<evidence type="ECO:0000256" key="4">
    <source>
        <dbReference type="SAM" id="SignalP"/>
    </source>
</evidence>
<sequence length="403" mass="42912">MHRIIPAGSRRPAFALLSTTLLLASCGSGGQTAQKKGAGGPPQVGFVVVQPGQVPVVAELTGRVNPYQVSEIRPQVAGIVRKRLFTEGTIVRQGQTLYQIDPSLYSASVAEAAANLQNAQANAEATRIRADRYKPLAEAEAVSKQDYTDAAAAARQARAQVAQTGAQLQTARINLHFTRVPAPITGRIGRSLVTEGALVTTNQADPLAVIQRLDPIFVDIQQSSTELLALRRALAQQGVTPGSADVRLKLEDGSEYGTTGTVEFSEVMVDQNTGTVTLRARFANPEGMLLPGMFVRAVFTQAIDTRAFLVPQQAVSRDARGAAQLWVVGPDNKAVRRDVTAERTQGAYWVITKGLNPGDKVITQGIANLKPNADIRPVPADTPQKIEQPRKGQDTGASKSKGG</sequence>
<evidence type="ECO:0000259" key="7">
    <source>
        <dbReference type="Pfam" id="PF25944"/>
    </source>
</evidence>
<organism evidence="9 10">
    <name type="scientific">Sphingomonas leidyi</name>
    <dbReference type="NCBI Taxonomy" id="68569"/>
    <lineage>
        <taxon>Bacteria</taxon>
        <taxon>Pseudomonadati</taxon>
        <taxon>Pseudomonadota</taxon>
        <taxon>Alphaproteobacteria</taxon>
        <taxon>Sphingomonadales</taxon>
        <taxon>Sphingomonadaceae</taxon>
        <taxon>Sphingomonas</taxon>
    </lineage>
</organism>
<dbReference type="PANTHER" id="PTHR30158:SF3">
    <property type="entry name" value="MULTIDRUG EFFLUX PUMP SUBUNIT ACRA-RELATED"/>
    <property type="match status" value="1"/>
</dbReference>
<feature type="domain" description="Multidrug resistance protein MdtA-like C-terminal permuted SH3" evidence="8">
    <location>
        <begin position="307"/>
        <end position="366"/>
    </location>
</feature>
<dbReference type="GO" id="GO:0005886">
    <property type="term" value="C:plasma membrane"/>
    <property type="evidence" value="ECO:0007669"/>
    <property type="project" value="UniProtKB-SubCell"/>
</dbReference>
<evidence type="ECO:0000259" key="6">
    <source>
        <dbReference type="Pfam" id="PF25917"/>
    </source>
</evidence>
<evidence type="ECO:0000256" key="3">
    <source>
        <dbReference type="SAM" id="MobiDB-lite"/>
    </source>
</evidence>
<evidence type="ECO:0000259" key="8">
    <source>
        <dbReference type="Pfam" id="PF25967"/>
    </source>
</evidence>
<dbReference type="SUPFAM" id="SSF111369">
    <property type="entry name" value="HlyD-like secretion proteins"/>
    <property type="match status" value="1"/>
</dbReference>
<dbReference type="Proteomes" id="UP000564677">
    <property type="component" value="Unassembled WGS sequence"/>
</dbReference>
<name>A0A7X5UZ97_9SPHN</name>
<dbReference type="InterPro" id="IPR058624">
    <property type="entry name" value="MdtA-like_HH"/>
</dbReference>